<dbReference type="PANTHER" id="PTHR47655">
    <property type="entry name" value="QUINIC ACID UTILIZATION ACTIVATOR"/>
    <property type="match status" value="1"/>
</dbReference>
<keyword evidence="2" id="KW-0539">Nucleus</keyword>
<reference evidence="5 6" key="1">
    <citation type="submission" date="2024-03" db="EMBL/GenBank/DDBJ databases">
        <title>Genome-scale model development and genomic sequencing of the oleaginous clade Lipomyces.</title>
        <authorList>
            <consortium name="Lawrence Berkeley National Laboratory"/>
            <person name="Czajka J.J."/>
            <person name="Han Y."/>
            <person name="Kim J."/>
            <person name="Mondo S.J."/>
            <person name="Hofstad B.A."/>
            <person name="Robles A."/>
            <person name="Haridas S."/>
            <person name="Riley R."/>
            <person name="LaButti K."/>
            <person name="Pangilinan J."/>
            <person name="Andreopoulos W."/>
            <person name="Lipzen A."/>
            <person name="Yan J."/>
            <person name="Wang M."/>
            <person name="Ng V."/>
            <person name="Grigoriev I.V."/>
            <person name="Spatafora J.W."/>
            <person name="Magnuson J.K."/>
            <person name="Baker S.E."/>
            <person name="Pomraning K.R."/>
        </authorList>
    </citation>
    <scope>NUCLEOTIDE SEQUENCE [LARGE SCALE GENOMIC DNA]</scope>
    <source>
        <strain evidence="5 6">Phaff 52-87</strain>
    </source>
</reference>
<dbReference type="PROSITE" id="PS50048">
    <property type="entry name" value="ZN2_CY6_FUNGAL_2"/>
    <property type="match status" value="1"/>
</dbReference>
<organism evidence="5 6">
    <name type="scientific">Myxozyma melibiosi</name>
    <dbReference type="NCBI Taxonomy" id="54550"/>
    <lineage>
        <taxon>Eukaryota</taxon>
        <taxon>Fungi</taxon>
        <taxon>Dikarya</taxon>
        <taxon>Ascomycota</taxon>
        <taxon>Saccharomycotina</taxon>
        <taxon>Lipomycetes</taxon>
        <taxon>Lipomycetales</taxon>
        <taxon>Lipomycetaceae</taxon>
        <taxon>Myxozyma</taxon>
    </lineage>
</organism>
<proteinExistence type="predicted"/>
<dbReference type="PROSITE" id="PS00463">
    <property type="entry name" value="ZN2_CY6_FUNGAL_1"/>
    <property type="match status" value="1"/>
</dbReference>
<evidence type="ECO:0000259" key="4">
    <source>
        <dbReference type="PROSITE" id="PS50048"/>
    </source>
</evidence>
<dbReference type="SMART" id="SM00066">
    <property type="entry name" value="GAL4"/>
    <property type="match status" value="1"/>
</dbReference>
<evidence type="ECO:0000256" key="2">
    <source>
        <dbReference type="ARBA" id="ARBA00023242"/>
    </source>
</evidence>
<feature type="region of interest" description="Disordered" evidence="3">
    <location>
        <begin position="161"/>
        <end position="198"/>
    </location>
</feature>
<evidence type="ECO:0000256" key="1">
    <source>
        <dbReference type="ARBA" id="ARBA00022723"/>
    </source>
</evidence>
<feature type="region of interest" description="Disordered" evidence="3">
    <location>
        <begin position="217"/>
        <end position="259"/>
    </location>
</feature>
<name>A0ABR1F607_9ASCO</name>
<dbReference type="Proteomes" id="UP001498771">
    <property type="component" value="Unassembled WGS sequence"/>
</dbReference>
<dbReference type="CDD" id="cd00067">
    <property type="entry name" value="GAL4"/>
    <property type="match status" value="1"/>
</dbReference>
<dbReference type="SMART" id="SM00906">
    <property type="entry name" value="Fungal_trans"/>
    <property type="match status" value="1"/>
</dbReference>
<dbReference type="InterPro" id="IPR001138">
    <property type="entry name" value="Zn2Cys6_DnaBD"/>
</dbReference>
<feature type="compositionally biased region" description="Low complexity" evidence="3">
    <location>
        <begin position="248"/>
        <end position="259"/>
    </location>
</feature>
<feature type="region of interest" description="Disordered" evidence="3">
    <location>
        <begin position="815"/>
        <end position="861"/>
    </location>
</feature>
<evidence type="ECO:0000313" key="6">
    <source>
        <dbReference type="Proteomes" id="UP001498771"/>
    </source>
</evidence>
<keyword evidence="6" id="KW-1185">Reference proteome</keyword>
<dbReference type="EMBL" id="JBBJBU010000005">
    <property type="protein sequence ID" value="KAK7205270.1"/>
    <property type="molecule type" value="Genomic_DNA"/>
</dbReference>
<dbReference type="Pfam" id="PF04082">
    <property type="entry name" value="Fungal_trans"/>
    <property type="match status" value="1"/>
</dbReference>
<evidence type="ECO:0000313" key="5">
    <source>
        <dbReference type="EMBL" id="KAK7205270.1"/>
    </source>
</evidence>
<dbReference type="InterPro" id="IPR007219">
    <property type="entry name" value="XnlR_reg_dom"/>
</dbReference>
<dbReference type="Gene3D" id="4.10.240.10">
    <property type="entry name" value="Zn(2)-C6 fungal-type DNA-binding domain"/>
    <property type="match status" value="1"/>
</dbReference>
<sequence length="930" mass="101941">MDDGLSTTGSSPAPKRTRVSMACTQCRARKARCDRGQPACSSCLASNQQCSYDIENSKKRGLPTGHAHEMELRTSLFERILGIACARDPSLERELLAILRNAETESALDDLWPATLESSELSGFFKDWYSTSVSSEFEHVVDMIKTKYGANAGRRRTQFLQQRNSASPEMTPAPRPPRPRKPQPPQQPQRQSLSTDVSHNTELSSLSVLAAAASTSADPSTQSVASDSPVLLLPPPPPPPPPSPSPAPSSYSNISLPSSSTSEVNGQSLILDRLGEFFNHFDGSTNYVGPSSGLIGSTLRELAFPAFEYPSIFPFSRRIEVMIPQSTEAGAKLADEVLHKPLPSDISHLLSLYFVTMHSWLPILDRFGVIKLAHQGSSQTTNETRMRDVADRGILWAVLALSTAHLDGGCKVRDTSSTSTLSRCDLYADYALTSLSAAQALISESSDPFAPLACAVLQSLLSLLYLSKGLWADSWHFISSACRYALDTGSFLDSLPASSEAYATSEARAEFRRRRLRAWAGFCVIDTIVASRTGMMPNIRAKDWPLPAVEETGADEWDVYQPPEFPNAEGHIHANPARCLSVFNQYMALVRIWNTVLTSRLYHPMRESGSANGSSTAALLAKKVEYFVEELKTWESGLPSHCFLQAQTRSSTTDFKSSRSNPTPYLVNMNMTYLLVQALVYSAVFNHPGMKTSSTPESMHLMTTTMRSYSRVLLGMSQLLRLVHTTPILYMHLLPSTFEYFVFRTTSLSTFLNQTMRNSLVSSAYGDYKTVLSQVLAFLKLVMPVWPAAILSLRVLSNLREAKKAVSLPISAMTPSTGVPTPTASSVSVATLSPEDPPTKRESDTKEVLQRNSMTSEPLVSDSGNILEDLGDLSMFGMKASGEDVRLEQFMQNLGYVNGLDIDFLMAADDLQQSIHGSNVKTQESADTSS</sequence>
<dbReference type="PANTHER" id="PTHR47655:SF2">
    <property type="entry name" value="QUINIC ACID UTILIZATION ACTIVATOR"/>
    <property type="match status" value="1"/>
</dbReference>
<feature type="compositionally biased region" description="Basic and acidic residues" evidence="3">
    <location>
        <begin position="837"/>
        <end position="849"/>
    </location>
</feature>
<dbReference type="InterPro" id="IPR036864">
    <property type="entry name" value="Zn2-C6_fun-type_DNA-bd_sf"/>
</dbReference>
<dbReference type="InterPro" id="IPR052783">
    <property type="entry name" value="Metabolic/Drug-Res_Regulator"/>
</dbReference>
<dbReference type="SUPFAM" id="SSF57701">
    <property type="entry name" value="Zn2/Cys6 DNA-binding domain"/>
    <property type="match status" value="1"/>
</dbReference>
<evidence type="ECO:0000256" key="3">
    <source>
        <dbReference type="SAM" id="MobiDB-lite"/>
    </source>
</evidence>
<protein>
    <recommendedName>
        <fullName evidence="4">Zn(2)-C6 fungal-type domain-containing protein</fullName>
    </recommendedName>
</protein>
<dbReference type="GeneID" id="90038003"/>
<feature type="compositionally biased region" description="Polar residues" evidence="3">
    <location>
        <begin position="850"/>
        <end position="861"/>
    </location>
</feature>
<feature type="compositionally biased region" description="Polar residues" evidence="3">
    <location>
        <begin position="815"/>
        <end position="831"/>
    </location>
</feature>
<feature type="compositionally biased region" description="Pro residues" evidence="3">
    <location>
        <begin position="171"/>
        <end position="187"/>
    </location>
</feature>
<feature type="domain" description="Zn(2)-C6 fungal-type" evidence="4">
    <location>
        <begin position="22"/>
        <end position="52"/>
    </location>
</feature>
<keyword evidence="1" id="KW-0479">Metal-binding</keyword>
<dbReference type="CDD" id="cd12148">
    <property type="entry name" value="fungal_TF_MHR"/>
    <property type="match status" value="1"/>
</dbReference>
<accession>A0ABR1F607</accession>
<gene>
    <name evidence="5" type="ORF">BZA70DRAFT_277748</name>
</gene>
<comment type="caution">
    <text evidence="5">The sequence shown here is derived from an EMBL/GenBank/DDBJ whole genome shotgun (WGS) entry which is preliminary data.</text>
</comment>
<dbReference type="RefSeq" id="XP_064768303.1">
    <property type="nucleotide sequence ID" value="XM_064912491.1"/>
</dbReference>
<feature type="compositionally biased region" description="Low complexity" evidence="3">
    <location>
        <begin position="217"/>
        <end position="231"/>
    </location>
</feature>
<feature type="compositionally biased region" description="Pro residues" evidence="3">
    <location>
        <begin position="232"/>
        <end position="247"/>
    </location>
</feature>
<dbReference type="Pfam" id="PF00172">
    <property type="entry name" value="Zn_clus"/>
    <property type="match status" value="1"/>
</dbReference>